<dbReference type="NCBIfam" id="NF041813">
    <property type="entry name" value="Avs2"/>
    <property type="match status" value="1"/>
</dbReference>
<dbReference type="InterPro" id="IPR018114">
    <property type="entry name" value="TRYPSIN_HIS"/>
</dbReference>
<dbReference type="GO" id="GO:0004252">
    <property type="term" value="F:serine-type endopeptidase activity"/>
    <property type="evidence" value="ECO:0007669"/>
    <property type="project" value="InterPro"/>
</dbReference>
<comment type="caution">
    <text evidence="2">The sequence shown here is derived from an EMBL/GenBank/DDBJ whole genome shotgun (WGS) entry which is preliminary data.</text>
</comment>
<dbReference type="Proteomes" id="UP001241110">
    <property type="component" value="Unassembled WGS sequence"/>
</dbReference>
<dbReference type="SUPFAM" id="SSF50494">
    <property type="entry name" value="Trypsin-like serine proteases"/>
    <property type="match status" value="1"/>
</dbReference>
<organism evidence="2 3">
    <name type="scientific">Xanthocytophaga flava</name>
    <dbReference type="NCBI Taxonomy" id="3048013"/>
    <lineage>
        <taxon>Bacteria</taxon>
        <taxon>Pseudomonadati</taxon>
        <taxon>Bacteroidota</taxon>
        <taxon>Cytophagia</taxon>
        <taxon>Cytophagales</taxon>
        <taxon>Rhodocytophagaceae</taxon>
        <taxon>Xanthocytophaga</taxon>
    </lineage>
</organism>
<dbReference type="Gene3D" id="2.40.10.10">
    <property type="entry name" value="Trypsin-like serine proteases"/>
    <property type="match status" value="1"/>
</dbReference>
<dbReference type="PROSITE" id="PS00134">
    <property type="entry name" value="TRYPSIN_HIS"/>
    <property type="match status" value="1"/>
</dbReference>
<dbReference type="RefSeq" id="WP_313985265.1">
    <property type="nucleotide sequence ID" value="NZ_JASJOS010000014.1"/>
</dbReference>
<evidence type="ECO:0000313" key="3">
    <source>
        <dbReference type="Proteomes" id="UP001241110"/>
    </source>
</evidence>
<dbReference type="InterPro" id="IPR043504">
    <property type="entry name" value="Peptidase_S1_PA_chymotrypsin"/>
</dbReference>
<dbReference type="InterPro" id="IPR027417">
    <property type="entry name" value="P-loop_NTPase"/>
</dbReference>
<evidence type="ECO:0000259" key="1">
    <source>
        <dbReference type="Pfam" id="PF00089"/>
    </source>
</evidence>
<dbReference type="EMBL" id="JASJOS010000014">
    <property type="protein sequence ID" value="MDJ1484230.1"/>
    <property type="molecule type" value="Genomic_DNA"/>
</dbReference>
<name>A0AAE3QRY1_9BACT</name>
<sequence length="1582" mass="184004">MLPENDNLLSRLTVRLQNTSSLQTVGSGTIYYSEHLKDKVYILTAAHCLYQDSSSFQAPFTHINIDIYNPETNSYSSITSTIDPNLVSPQEDNDLAVLVLDKTQIEATTGHIPIVLVTKEKQTVTTFVAKGFPNATLGKELACIYPAWVQVMTGVNKFQLGLEEDYTSWSTLGFSGSGVFLHTNNQLYLHGIFTRFRPEGKGKVIYCQYVEAINQLLENSYLPLISFTFLGENGLTPDFFKTHIKTAIKNLGPRFNEELNFRLPVAQRFHDMARDNVFKQKLIKCIDNYLLARNYLHSKEYTLLDGIETDYQSFREELEKWIHTINWSPDQKINSELLTSKLNSLNERVSIKRNQLHSLQWEEERKNLGKQKDPNYKAPFEGELSRLREISQTNNDFLDSLHKIDIHLANSPYFLIQGDAGCGKSHLLGDIAQERMKRQKPTLLILGQSIRRERGLWQNILNQLDLSCSKDALLSSLNNIGKQIGSRVLILVDALNEGDGKKVWPTELAGFISEITPYPFIGLVLTVRSTYYDVVVPKAVQEDSNITRFTHQGFKGNEYAALNLFCEHYGLQQPNFPILSPEFTHPLFLQLICESVKASRRKTFPQGFQGIKSIYEYYMKHINQKLSNRRDEYRLRTQLAQQAIYAVAQACFRKDNRILYLEEANELFDNQFARFPNLLADLIEDNVLIKNLYHEYKTDEQKEAIYFAYERFGDFLMAEQLLQDCSNAKEVKKSFKKGNALGKLAEDSYWYNEGILEAMAVLLPEKFNIEIVEVFNWIFKEEPSNQSNIDDHLNHYLLRSLKWRTINSINEQKLVKWFRGNQFSLDDNTYIFHLLEMASLPSHPFNGDRLHRILKQFPMPKRDGFWQQMIRLFSGTDDDGNAYPITRLMDWAWQSNISTALETEMARLTGQTLAWVLSSTDRALRDKVTKAMVNLLEEQSDALTAILQAFNDIDDMYILERLYAVAYGCALRTSTDSSLQAIAQFTFDTIFKPGNPPNHILLRDYARNIIEYALYKQLPIHIDEELIRPPYRSKMPGKIPTKDNIKKYEIDHESPSYRENNGSANNDILHSVMDWDFGNYIIDPALSDFSPISYTMSLEYKNFVKNLNKNQREAIKGVEAYYEMLPLLRKMKEQNNSKIISQAQIDELIESGKTHLEQFESLLDGLLDTEQRRFFKEKIIPHFESVLRTKNDSINFFDTFPIRRWIVQRVFELGYDSTLHGSYDSRVSSYSRHSENKVERIGKKYQWIAFYEIMAMVTDNYKLREVGGWKHKTTYKSYQGPWEPYLRNIDPVFTTKNSSLKIVEDDDLGVGEVITTWWGEEPYTYWYTPDAEWMKATKDLPNPVKVIQKTDEAGQEWLYLHLNKSWNEPKPIGKEKYRTRRKDLWYFIQGYLVKKKDKDKTIERLRRQNFSGRWIPEHATFIHLCNRENYWSPASKDMHKAYQIKVWEPLRDSNLKVMIATSEAVGEMSEDRSEAHLRYDMPCRTLFEGMNLQYASKDGDLKNTKGEIVVTSINPQGVLIRKGDFLEFLKKNNLDVIWTLLGEKRSINNSDKLRNNLFSTICGVYYYEEDKIKGSSVIYEDR</sequence>
<keyword evidence="2" id="KW-0645">Protease</keyword>
<keyword evidence="2" id="KW-0378">Hydrolase</keyword>
<feature type="domain" description="Peptidase S1" evidence="1">
    <location>
        <begin position="38"/>
        <end position="200"/>
    </location>
</feature>
<accession>A0AAE3QRY1</accession>
<protein>
    <submittedName>
        <fullName evidence="2">Trypsin-like serine protease</fullName>
        <ecNumber evidence="2">3.4.21.-</ecNumber>
    </submittedName>
</protein>
<dbReference type="SUPFAM" id="SSF52540">
    <property type="entry name" value="P-loop containing nucleoside triphosphate hydrolases"/>
    <property type="match status" value="2"/>
</dbReference>
<evidence type="ECO:0000313" key="2">
    <source>
        <dbReference type="EMBL" id="MDJ1484230.1"/>
    </source>
</evidence>
<proteinExistence type="predicted"/>
<gene>
    <name evidence="2" type="ORF">QNI16_27275</name>
</gene>
<dbReference type="GO" id="GO:0006508">
    <property type="term" value="P:proteolysis"/>
    <property type="evidence" value="ECO:0007669"/>
    <property type="project" value="UniProtKB-KW"/>
</dbReference>
<dbReference type="EC" id="3.4.21.-" evidence="2"/>
<dbReference type="InterPro" id="IPR009003">
    <property type="entry name" value="Peptidase_S1_PA"/>
</dbReference>
<dbReference type="Gene3D" id="3.40.50.300">
    <property type="entry name" value="P-loop containing nucleotide triphosphate hydrolases"/>
    <property type="match status" value="1"/>
</dbReference>
<dbReference type="InterPro" id="IPR001254">
    <property type="entry name" value="Trypsin_dom"/>
</dbReference>
<reference evidence="2" key="1">
    <citation type="submission" date="2023-05" db="EMBL/GenBank/DDBJ databases">
        <authorList>
            <person name="Zhang X."/>
        </authorList>
    </citation>
    <scope>NUCLEOTIDE SEQUENCE</scope>
    <source>
        <strain evidence="2">YF14B1</strain>
    </source>
</reference>
<dbReference type="Pfam" id="PF00089">
    <property type="entry name" value="Trypsin"/>
    <property type="match status" value="1"/>
</dbReference>